<proteinExistence type="predicted"/>
<evidence type="ECO:0000313" key="2">
    <source>
        <dbReference type="Proteomes" id="UP001174677"/>
    </source>
</evidence>
<sequence>MPYSPYFSQFNLYPIYPPQQYPYSSSITMETQNPMKGVTIEQAPPPPPVALIVLTQETGISGRGKAKMIDYLKLDAPKYKEGDDSFKNVKPVKMIIGYLGASDCRAIQMVDFYLKI</sequence>
<keyword evidence="2" id="KW-1185">Reference proteome</keyword>
<dbReference type="Proteomes" id="UP001174677">
    <property type="component" value="Chromosome 12"/>
</dbReference>
<accession>A0ABQ9LGZ5</accession>
<gene>
    <name evidence="1" type="ORF">P3X46_021893</name>
</gene>
<dbReference type="EMBL" id="JARPOI010000012">
    <property type="protein sequence ID" value="KAJ9167227.1"/>
    <property type="molecule type" value="Genomic_DNA"/>
</dbReference>
<protein>
    <submittedName>
        <fullName evidence="1">Uncharacterized protein</fullName>
    </submittedName>
</protein>
<comment type="caution">
    <text evidence="1">The sequence shown here is derived from an EMBL/GenBank/DDBJ whole genome shotgun (WGS) entry which is preliminary data.</text>
</comment>
<reference evidence="1 2" key="1">
    <citation type="journal article" date="2023" name="Plant Biotechnol. J.">
        <title>Chromosome-level wild Hevea brasiliensis genome provides new tools for genomic-assisted breeding and valuable loci to elevate rubber yield.</title>
        <authorList>
            <person name="Cheng H."/>
            <person name="Song X."/>
            <person name="Hu Y."/>
            <person name="Wu T."/>
            <person name="Yang Q."/>
            <person name="An Z."/>
            <person name="Feng S."/>
            <person name="Deng Z."/>
            <person name="Wu W."/>
            <person name="Zeng X."/>
            <person name="Tu M."/>
            <person name="Wang X."/>
            <person name="Huang H."/>
        </authorList>
    </citation>
    <scope>NUCLEOTIDE SEQUENCE [LARGE SCALE GENOMIC DNA]</scope>
    <source>
        <strain evidence="1">MT/VB/25A 57/8</strain>
    </source>
</reference>
<evidence type="ECO:0000313" key="1">
    <source>
        <dbReference type="EMBL" id="KAJ9167227.1"/>
    </source>
</evidence>
<organism evidence="1 2">
    <name type="scientific">Hevea brasiliensis</name>
    <name type="common">Para rubber tree</name>
    <name type="synonym">Siphonia brasiliensis</name>
    <dbReference type="NCBI Taxonomy" id="3981"/>
    <lineage>
        <taxon>Eukaryota</taxon>
        <taxon>Viridiplantae</taxon>
        <taxon>Streptophyta</taxon>
        <taxon>Embryophyta</taxon>
        <taxon>Tracheophyta</taxon>
        <taxon>Spermatophyta</taxon>
        <taxon>Magnoliopsida</taxon>
        <taxon>eudicotyledons</taxon>
        <taxon>Gunneridae</taxon>
        <taxon>Pentapetalae</taxon>
        <taxon>rosids</taxon>
        <taxon>fabids</taxon>
        <taxon>Malpighiales</taxon>
        <taxon>Euphorbiaceae</taxon>
        <taxon>Crotonoideae</taxon>
        <taxon>Micrandreae</taxon>
        <taxon>Hevea</taxon>
    </lineage>
</organism>
<name>A0ABQ9LGZ5_HEVBR</name>